<dbReference type="AlphaFoldDB" id="A0AAV3A3J2"/>
<comment type="caution">
    <text evidence="1">The sequence shown here is derived from an EMBL/GenBank/DDBJ whole genome shotgun (WGS) entry which is preliminary data.</text>
</comment>
<keyword evidence="2" id="KW-1185">Reference proteome</keyword>
<dbReference type="EMBL" id="DYDO01000007">
    <property type="protein sequence ID" value="DBA21163.1"/>
    <property type="molecule type" value="Genomic_DNA"/>
</dbReference>
<evidence type="ECO:0000313" key="2">
    <source>
        <dbReference type="Proteomes" id="UP001181693"/>
    </source>
</evidence>
<sequence>MLFSLLLYLKISVTFLGIFVKGFLSHKVILAFFAKGVSVAAKSASFAPTSSLSPRSWFLGEFSNAIFDISCAADSLAALFVSFLALPQTNIASRGLTGISVPPFPSNSVLQSAA</sequence>
<reference evidence="1" key="1">
    <citation type="thesis" date="2020" institute="ProQuest LLC" country="789 East Eisenhower Parkway, Ann Arbor, MI, USA">
        <title>Comparative Genomics and Chromosome Evolution.</title>
        <authorList>
            <person name="Mudd A.B."/>
        </authorList>
    </citation>
    <scope>NUCLEOTIDE SEQUENCE</scope>
    <source>
        <strain evidence="1">1538</strain>
        <tissue evidence="1">Blood</tissue>
    </source>
</reference>
<dbReference type="Proteomes" id="UP001181693">
    <property type="component" value="Unassembled WGS sequence"/>
</dbReference>
<proteinExistence type="predicted"/>
<name>A0AAV3A3J2_PYXAD</name>
<accession>A0AAV3A3J2</accession>
<protein>
    <recommendedName>
        <fullName evidence="3">Secreted protein</fullName>
    </recommendedName>
</protein>
<organism evidence="1 2">
    <name type="scientific">Pyxicephalus adspersus</name>
    <name type="common">African bullfrog</name>
    <dbReference type="NCBI Taxonomy" id="30357"/>
    <lineage>
        <taxon>Eukaryota</taxon>
        <taxon>Metazoa</taxon>
        <taxon>Chordata</taxon>
        <taxon>Craniata</taxon>
        <taxon>Vertebrata</taxon>
        <taxon>Euteleostomi</taxon>
        <taxon>Amphibia</taxon>
        <taxon>Batrachia</taxon>
        <taxon>Anura</taxon>
        <taxon>Neobatrachia</taxon>
        <taxon>Ranoidea</taxon>
        <taxon>Pyxicephalidae</taxon>
        <taxon>Pyxicephalinae</taxon>
        <taxon>Pyxicephalus</taxon>
    </lineage>
</organism>
<evidence type="ECO:0000313" key="1">
    <source>
        <dbReference type="EMBL" id="DBA21163.1"/>
    </source>
</evidence>
<gene>
    <name evidence="1" type="ORF">GDO54_017857</name>
</gene>
<evidence type="ECO:0008006" key="3">
    <source>
        <dbReference type="Google" id="ProtNLM"/>
    </source>
</evidence>